<evidence type="ECO:0000313" key="17">
    <source>
        <dbReference type="Proteomes" id="UP000283509"/>
    </source>
</evidence>
<evidence type="ECO:0000259" key="15">
    <source>
        <dbReference type="PROSITE" id="PS50041"/>
    </source>
</evidence>
<dbReference type="InterPro" id="IPR006028">
    <property type="entry name" value="GABAA/Glycine_rcpt"/>
</dbReference>
<evidence type="ECO:0000256" key="7">
    <source>
        <dbReference type="ARBA" id="ARBA00022989"/>
    </source>
</evidence>
<keyword evidence="16" id="KW-0675">Receptor</keyword>
<feature type="transmembrane region" description="Helical" evidence="14">
    <location>
        <begin position="745"/>
        <end position="764"/>
    </location>
</feature>
<dbReference type="SUPFAM" id="SSF90112">
    <property type="entry name" value="Neurotransmitter-gated ion-channel transmembrane pore"/>
    <property type="match status" value="1"/>
</dbReference>
<feature type="disulfide bond" evidence="12">
    <location>
        <begin position="426"/>
        <end position="444"/>
    </location>
</feature>
<dbReference type="Proteomes" id="UP000283509">
    <property type="component" value="Unassembled WGS sequence"/>
</dbReference>
<keyword evidence="10 12" id="KW-1015">Disulfide bond</keyword>
<dbReference type="Gene3D" id="3.10.100.10">
    <property type="entry name" value="Mannose-Binding Protein A, subunit A"/>
    <property type="match status" value="1"/>
</dbReference>
<evidence type="ECO:0000256" key="14">
    <source>
        <dbReference type="SAM" id="Phobius"/>
    </source>
</evidence>
<dbReference type="Gene3D" id="1.20.58.390">
    <property type="entry name" value="Neurotransmitter-gated ion-channel transmembrane domain"/>
    <property type="match status" value="1"/>
</dbReference>
<dbReference type="InterPro" id="IPR002172">
    <property type="entry name" value="LDrepeatLR_classA_rpt"/>
</dbReference>
<dbReference type="InterPro" id="IPR001759">
    <property type="entry name" value="PTX_dom"/>
</dbReference>
<dbReference type="PANTHER" id="PTHR18945">
    <property type="entry name" value="NEUROTRANSMITTER GATED ION CHANNEL"/>
    <property type="match status" value="1"/>
</dbReference>
<comment type="caution">
    <text evidence="16">The sequence shown here is derived from an EMBL/GenBank/DDBJ whole genome shotgun (WGS) entry which is preliminary data.</text>
</comment>
<dbReference type="Gene3D" id="2.60.120.200">
    <property type="match status" value="1"/>
</dbReference>
<dbReference type="PRINTS" id="PR00253">
    <property type="entry name" value="GABAARECEPTR"/>
</dbReference>
<dbReference type="Pfam" id="PF02931">
    <property type="entry name" value="Neur_chan_LBD"/>
    <property type="match status" value="1"/>
</dbReference>
<dbReference type="InterPro" id="IPR001304">
    <property type="entry name" value="C-type_lectin-like"/>
</dbReference>
<evidence type="ECO:0000256" key="10">
    <source>
        <dbReference type="ARBA" id="ARBA00023157"/>
    </source>
</evidence>
<sequence>MGERVYQFQRDGVQSDAHVKYTGFTKPVALESISFCVRLKFYFLWDVSGFLQLSNASDVHNLRAEVNLDNIRVTLVKFRRFHFLKHRLRALTWHHICVTYNDGLMISYLDGEEQDRQIGNLSDVITGNVLKAGSWDKANSFSGQLTQVNIWSRALSPREVVAIAECENVPEGDIVSWSGPWEMHGDVQESEESIAELCEDSAATDYFYFNEVTASSAFSICHGLGGNVPIPRSEKEYQVIQNVVEKYRRNSSCENYWVGITDRDQEGVWMEPYHNQHVHPIWSMAEPDGDKLENCAVASSPSGFSDSRCDLLLCVACAVPRRPVWSLLGACERHRRNTHLVASQDAAANLIFRGYSDYQIVQGRNASEWLWWDWQKNETIAILANPVNGIPVGRQNWTLKKAMCGRAESESLRLLLTPCGEGFFSCDDATCIPLYQRCDLKFDCRDQSDESGCQLVRFPPVYRPDLPPAINYNINNNTSAPLPVGVTIIIESADVDTRSMHMHANLNVSVTWREARIDFLNLNEDYTLNRVPYETMQNLWTPVIDFTNTKGNHITMTDEEATMVVNMQGRPSLGDNKQPEEVEVYSGLENPLTVRRKYSITFQCQFDLKMYPFDQQYCDLELTMLSASSRLLVFDEPATRALFDGNPQLVEYTVGEVDVEFFNEKDFAVIFVKVELLRRSGFIIMNVYIPSLCLLVISYLTLYFSANIFQVRVLASLTSLLVMATLFTQASSSLPKTSYFKMVDVWLLSSIFFIFIIIVLHTVIDRAREADNAREAKEAKKRAKVPSASSSEKTNVVHPSDPGGAASTLTEVNEPSQSCSGVSLCVPSELLPNAQDEGGAPVPLHEKIIQGARIAVLGILLIFNFCYWIVVLV</sequence>
<dbReference type="AlphaFoldDB" id="A0A423TI67"/>
<reference evidence="16 17" key="1">
    <citation type="submission" date="2018-04" db="EMBL/GenBank/DDBJ databases">
        <authorList>
            <person name="Zhang X."/>
            <person name="Yuan J."/>
            <person name="Li F."/>
            <person name="Xiang J."/>
        </authorList>
    </citation>
    <scope>NUCLEOTIDE SEQUENCE [LARGE SCALE GENOMIC DNA]</scope>
    <source>
        <tissue evidence="16">Muscle</tissue>
    </source>
</reference>
<dbReference type="SUPFAM" id="SSF49899">
    <property type="entry name" value="Concanavalin A-like lectins/glucanases"/>
    <property type="match status" value="1"/>
</dbReference>
<feature type="transmembrane region" description="Helical" evidence="14">
    <location>
        <begin position="854"/>
        <end position="871"/>
    </location>
</feature>
<dbReference type="InterPro" id="IPR018000">
    <property type="entry name" value="Neurotransmitter_ion_chnl_CS"/>
</dbReference>
<keyword evidence="17" id="KW-1185">Reference proteome</keyword>
<dbReference type="GO" id="GO:0005886">
    <property type="term" value="C:plasma membrane"/>
    <property type="evidence" value="ECO:0007669"/>
    <property type="project" value="UniProtKB-SubCell"/>
</dbReference>
<organism evidence="16 17">
    <name type="scientific">Penaeus vannamei</name>
    <name type="common">Whiteleg shrimp</name>
    <name type="synonym">Litopenaeus vannamei</name>
    <dbReference type="NCBI Taxonomy" id="6689"/>
    <lineage>
        <taxon>Eukaryota</taxon>
        <taxon>Metazoa</taxon>
        <taxon>Ecdysozoa</taxon>
        <taxon>Arthropoda</taxon>
        <taxon>Crustacea</taxon>
        <taxon>Multicrustacea</taxon>
        <taxon>Malacostraca</taxon>
        <taxon>Eumalacostraca</taxon>
        <taxon>Eucarida</taxon>
        <taxon>Decapoda</taxon>
        <taxon>Dendrobranchiata</taxon>
        <taxon>Penaeoidea</taxon>
        <taxon>Penaeidae</taxon>
        <taxon>Penaeus</taxon>
    </lineage>
</organism>
<keyword evidence="7 14" id="KW-1133">Transmembrane helix</keyword>
<dbReference type="InterPro" id="IPR023415">
    <property type="entry name" value="LDLR_class-A_CS"/>
</dbReference>
<dbReference type="Gene3D" id="2.70.170.10">
    <property type="entry name" value="Neurotransmitter-gated ion-channel ligand-binding domain"/>
    <property type="match status" value="1"/>
</dbReference>
<reference evidence="16 17" key="2">
    <citation type="submission" date="2019-01" db="EMBL/GenBank/DDBJ databases">
        <title>The decoding of complex shrimp genome reveals the adaptation for benthos swimmer, frequently molting mechanism and breeding impact on genome.</title>
        <authorList>
            <person name="Sun Y."/>
            <person name="Gao Y."/>
            <person name="Yu Y."/>
        </authorList>
    </citation>
    <scope>NUCLEOTIDE SEQUENCE [LARGE SCALE GENOMIC DNA]</scope>
    <source>
        <tissue evidence="16">Muscle</tissue>
    </source>
</reference>
<evidence type="ECO:0000256" key="11">
    <source>
        <dbReference type="ARBA" id="ARBA00023303"/>
    </source>
</evidence>
<name>A0A423TI67_PENVA</name>
<dbReference type="Pfam" id="PF02932">
    <property type="entry name" value="Neur_chan_memb"/>
    <property type="match status" value="1"/>
</dbReference>
<dbReference type="PROSITE" id="PS50068">
    <property type="entry name" value="LDLRA_2"/>
    <property type="match status" value="1"/>
</dbReference>
<keyword evidence="3" id="KW-0813">Transport</keyword>
<gene>
    <name evidence="16" type="ORF">C7M84_005218</name>
</gene>
<accession>A0A423TI67</accession>
<evidence type="ECO:0000256" key="1">
    <source>
        <dbReference type="ARBA" id="ARBA00004141"/>
    </source>
</evidence>
<evidence type="ECO:0000256" key="2">
    <source>
        <dbReference type="ARBA" id="ARBA00004236"/>
    </source>
</evidence>
<dbReference type="InterPro" id="IPR013320">
    <property type="entry name" value="ConA-like_dom_sf"/>
</dbReference>
<dbReference type="InterPro" id="IPR038050">
    <property type="entry name" value="Neuro_actylchol_rec"/>
</dbReference>
<dbReference type="Pfam" id="PF00057">
    <property type="entry name" value="Ldl_recept_a"/>
    <property type="match status" value="1"/>
</dbReference>
<keyword evidence="5 14" id="KW-0812">Transmembrane</keyword>
<dbReference type="GO" id="GO:0099095">
    <property type="term" value="F:ligand-gated monoatomic anion channel activity"/>
    <property type="evidence" value="ECO:0007669"/>
    <property type="project" value="UniProtKB-ARBA"/>
</dbReference>
<dbReference type="Pfam" id="PF00059">
    <property type="entry name" value="Lectin_C"/>
    <property type="match status" value="1"/>
</dbReference>
<dbReference type="SUPFAM" id="SSF57424">
    <property type="entry name" value="LDL receptor-like module"/>
    <property type="match status" value="1"/>
</dbReference>
<feature type="domain" description="C-type lectin" evidence="15">
    <location>
        <begin position="206"/>
        <end position="318"/>
    </location>
</feature>
<dbReference type="InterPro" id="IPR036734">
    <property type="entry name" value="Neur_chan_lig-bd_sf"/>
</dbReference>
<dbReference type="InterPro" id="IPR016186">
    <property type="entry name" value="C-type_lectin-like/link_sf"/>
</dbReference>
<feature type="disulfide bond" evidence="12">
    <location>
        <begin position="419"/>
        <end position="431"/>
    </location>
</feature>
<protein>
    <submittedName>
        <fullName evidence="16">Putative glycine receptor subunit alpha-2 isoform X1</fullName>
    </submittedName>
</protein>
<dbReference type="SUPFAM" id="SSF56436">
    <property type="entry name" value="C-type lectin-like"/>
    <property type="match status" value="1"/>
</dbReference>
<dbReference type="SMART" id="SM00192">
    <property type="entry name" value="LDLa"/>
    <property type="match status" value="1"/>
</dbReference>
<dbReference type="SMART" id="SM00159">
    <property type="entry name" value="PTX"/>
    <property type="match status" value="1"/>
</dbReference>
<evidence type="ECO:0000256" key="3">
    <source>
        <dbReference type="ARBA" id="ARBA00022448"/>
    </source>
</evidence>
<dbReference type="Gene3D" id="4.10.400.10">
    <property type="entry name" value="Low-density Lipoprotein Receptor"/>
    <property type="match status" value="1"/>
</dbReference>
<dbReference type="GO" id="GO:0004888">
    <property type="term" value="F:transmembrane signaling receptor activity"/>
    <property type="evidence" value="ECO:0007669"/>
    <property type="project" value="InterPro"/>
</dbReference>
<evidence type="ECO:0000256" key="13">
    <source>
        <dbReference type="SAM" id="MobiDB-lite"/>
    </source>
</evidence>
<keyword evidence="6" id="KW-0732">Signal</keyword>
<dbReference type="InterPro" id="IPR016187">
    <property type="entry name" value="CTDL_fold"/>
</dbReference>
<dbReference type="EMBL" id="QCYY01001686">
    <property type="protein sequence ID" value="ROT76150.1"/>
    <property type="molecule type" value="Genomic_DNA"/>
</dbReference>
<dbReference type="InterPro" id="IPR006029">
    <property type="entry name" value="Neurotrans-gated_channel_TM"/>
</dbReference>
<feature type="disulfide bond" evidence="12">
    <location>
        <begin position="438"/>
        <end position="453"/>
    </location>
</feature>
<dbReference type="InterPro" id="IPR036719">
    <property type="entry name" value="Neuro-gated_channel_TM_sf"/>
</dbReference>
<dbReference type="SUPFAM" id="SSF63712">
    <property type="entry name" value="Nicotinic receptor ligand binding domain-like"/>
    <property type="match status" value="1"/>
</dbReference>
<dbReference type="InterPro" id="IPR006201">
    <property type="entry name" value="Neur_channel"/>
</dbReference>
<dbReference type="InterPro" id="IPR036055">
    <property type="entry name" value="LDL_receptor-like_sf"/>
</dbReference>
<evidence type="ECO:0000256" key="12">
    <source>
        <dbReference type="PROSITE-ProRule" id="PRU00124"/>
    </source>
</evidence>
<dbReference type="CDD" id="cd00112">
    <property type="entry name" value="LDLa"/>
    <property type="match status" value="1"/>
</dbReference>
<dbReference type="GO" id="GO:0005230">
    <property type="term" value="F:extracellular ligand-gated monoatomic ion channel activity"/>
    <property type="evidence" value="ECO:0007669"/>
    <property type="project" value="InterPro"/>
</dbReference>
<comment type="subcellular location">
    <subcellularLocation>
        <location evidence="2">Cell membrane</location>
    </subcellularLocation>
    <subcellularLocation>
        <location evidence="1">Membrane</location>
        <topology evidence="1">Multi-pass membrane protein</topology>
    </subcellularLocation>
</comment>
<evidence type="ECO:0000313" key="16">
    <source>
        <dbReference type="EMBL" id="ROT76150.1"/>
    </source>
</evidence>
<keyword evidence="8" id="KW-0406">Ion transport</keyword>
<evidence type="ECO:0000256" key="6">
    <source>
        <dbReference type="ARBA" id="ARBA00022729"/>
    </source>
</evidence>
<evidence type="ECO:0000256" key="9">
    <source>
        <dbReference type="ARBA" id="ARBA00023136"/>
    </source>
</evidence>
<dbReference type="PROSITE" id="PS00236">
    <property type="entry name" value="NEUROTR_ION_CHANNEL"/>
    <property type="match status" value="1"/>
</dbReference>
<proteinExistence type="predicted"/>
<feature type="region of interest" description="Disordered" evidence="13">
    <location>
        <begin position="775"/>
        <end position="811"/>
    </location>
</feature>
<feature type="transmembrane region" description="Helical" evidence="14">
    <location>
        <begin position="711"/>
        <end position="730"/>
    </location>
</feature>
<keyword evidence="11" id="KW-0407">Ion channel</keyword>
<keyword evidence="4" id="KW-1003">Cell membrane</keyword>
<dbReference type="InterPro" id="IPR006202">
    <property type="entry name" value="Neur_chan_lig-bd"/>
</dbReference>
<feature type="transmembrane region" description="Helical" evidence="14">
    <location>
        <begin position="682"/>
        <end position="704"/>
    </location>
</feature>
<dbReference type="Pfam" id="PF13385">
    <property type="entry name" value="Laminin_G_3"/>
    <property type="match status" value="1"/>
</dbReference>
<evidence type="ECO:0000256" key="5">
    <source>
        <dbReference type="ARBA" id="ARBA00022692"/>
    </source>
</evidence>
<keyword evidence="9 14" id="KW-0472">Membrane</keyword>
<dbReference type="PROSITE" id="PS01209">
    <property type="entry name" value="LDLRA_1"/>
    <property type="match status" value="1"/>
</dbReference>
<dbReference type="PROSITE" id="PS50041">
    <property type="entry name" value="C_TYPE_LECTIN_2"/>
    <property type="match status" value="1"/>
</dbReference>
<dbReference type="GO" id="GO:0005254">
    <property type="term" value="F:chloride channel activity"/>
    <property type="evidence" value="ECO:0007669"/>
    <property type="project" value="UniProtKB-ARBA"/>
</dbReference>
<dbReference type="OrthoDB" id="6347073at2759"/>
<evidence type="ECO:0000256" key="8">
    <source>
        <dbReference type="ARBA" id="ARBA00023065"/>
    </source>
</evidence>
<evidence type="ECO:0000256" key="4">
    <source>
        <dbReference type="ARBA" id="ARBA00022475"/>
    </source>
</evidence>